<dbReference type="Proteomes" id="UP000185680">
    <property type="component" value="Chromosome"/>
</dbReference>
<keyword evidence="5" id="KW-1185">Reference proteome</keyword>
<feature type="signal peptide" evidence="1">
    <location>
        <begin position="1"/>
        <end position="23"/>
    </location>
</feature>
<dbReference type="STRING" id="1763535.LPB072_00455"/>
<dbReference type="InterPro" id="IPR036866">
    <property type="entry name" value="RibonucZ/Hydroxyglut_hydro"/>
</dbReference>
<dbReference type="AlphaFoldDB" id="A0A167GFX8"/>
<evidence type="ECO:0000313" key="3">
    <source>
        <dbReference type="EMBL" id="AOW11558.1"/>
    </source>
</evidence>
<dbReference type="Pfam" id="PF00753">
    <property type="entry name" value="Lactamase_B"/>
    <property type="match status" value="1"/>
</dbReference>
<dbReference type="Gene3D" id="3.60.15.10">
    <property type="entry name" value="Ribonuclease Z/Hydroxyacylglutathione hydrolase-like"/>
    <property type="match status" value="1"/>
</dbReference>
<evidence type="ECO:0000259" key="2">
    <source>
        <dbReference type="Pfam" id="PF00753"/>
    </source>
</evidence>
<name>A0A167GFX8_9BURK</name>
<dbReference type="InterPro" id="IPR001279">
    <property type="entry name" value="Metallo-B-lactamas"/>
</dbReference>
<accession>A0A167GFX8</accession>
<dbReference type="InterPro" id="IPR052159">
    <property type="entry name" value="Competence_DNA_uptake"/>
</dbReference>
<gene>
    <name evidence="3" type="ORF">LPB072_00455</name>
    <name evidence="4" type="ORF">LPB72_22730</name>
</gene>
<proteinExistence type="predicted"/>
<evidence type="ECO:0000313" key="5">
    <source>
        <dbReference type="Proteomes" id="UP000185657"/>
    </source>
</evidence>
<dbReference type="SUPFAM" id="SSF56281">
    <property type="entry name" value="Metallo-hydrolase/oxidoreductase"/>
    <property type="match status" value="1"/>
</dbReference>
<organism evidence="3 6">
    <name type="scientific">Hydrogenophaga crassostreae</name>
    <dbReference type="NCBI Taxonomy" id="1763535"/>
    <lineage>
        <taxon>Bacteria</taxon>
        <taxon>Pseudomonadati</taxon>
        <taxon>Pseudomonadota</taxon>
        <taxon>Betaproteobacteria</taxon>
        <taxon>Burkholderiales</taxon>
        <taxon>Comamonadaceae</taxon>
        <taxon>Hydrogenophaga</taxon>
    </lineage>
</organism>
<evidence type="ECO:0000313" key="6">
    <source>
        <dbReference type="Proteomes" id="UP000185680"/>
    </source>
</evidence>
<dbReference type="InterPro" id="IPR035681">
    <property type="entry name" value="ComA-like_MBL"/>
</dbReference>
<dbReference type="Proteomes" id="UP000185657">
    <property type="component" value="Unassembled WGS sequence"/>
</dbReference>
<dbReference type="KEGG" id="hyl:LPB072_00455"/>
<dbReference type="EMBL" id="CP017476">
    <property type="protein sequence ID" value="AOW11558.1"/>
    <property type="molecule type" value="Genomic_DNA"/>
</dbReference>
<evidence type="ECO:0000313" key="4">
    <source>
        <dbReference type="EMBL" id="OAD39397.1"/>
    </source>
</evidence>
<sequence length="323" mass="35496">MLLIASAALISVLTLTQTAQLIATDPVVWHMVNVNDEVSQGDAHLLTTSLGMSVLIDVGGYESAKRKLLPYLRAQHIESVDHVFVTHPHKDHYGGLMALMEGGIRFKKVYFNLPDKPTCDAEIPWGCDYKDVLAVQARIKGSGAELSTVGQRFRVDLGFRSHLTVIYAFDNTSTPVGPLDINDMSLIIRFRHQDSSVLFTGDLNALIGHYLSQVNEDLHATILKVPHHGTEGVAPNAFFEKVNPEIAMVPAPLWLWCSARSERIRHWHDAHHVPTYVNGIHGHVVTTFGDHGAVVAAEHGERSRNPLLMCAESGQGGLPAFAQ</sequence>
<reference evidence="3 6" key="2">
    <citation type="submission" date="2016-10" db="EMBL/GenBank/DDBJ databases">
        <title>Hydorgenophaga sp. LPB0072 isolated from gastropod.</title>
        <authorList>
            <person name="Kim E."/>
            <person name="Yi H."/>
        </authorList>
    </citation>
    <scope>NUCLEOTIDE SEQUENCE [LARGE SCALE GENOMIC DNA]</scope>
    <source>
        <strain evidence="3 6">LPB0072</strain>
    </source>
</reference>
<reference evidence="4 5" key="1">
    <citation type="submission" date="2016-02" db="EMBL/GenBank/DDBJ databases">
        <title>Draft genome sequence of Hydrogenophaga sp. LPB0072.</title>
        <authorList>
            <person name="Shin S.-K."/>
            <person name="Yi H."/>
        </authorList>
    </citation>
    <scope>NUCLEOTIDE SEQUENCE [LARGE SCALE GENOMIC DNA]</scope>
    <source>
        <strain evidence="4 5">LPB0072</strain>
    </source>
</reference>
<feature type="chain" id="PRO_5044549517" description="Metallo-beta-lactamase domain-containing protein" evidence="1">
    <location>
        <begin position="24"/>
        <end position="323"/>
    </location>
</feature>
<dbReference type="EMBL" id="LVWD01000043">
    <property type="protein sequence ID" value="OAD39397.1"/>
    <property type="molecule type" value="Genomic_DNA"/>
</dbReference>
<dbReference type="PANTHER" id="PTHR30619:SF1">
    <property type="entry name" value="RECOMBINATION PROTEIN 2"/>
    <property type="match status" value="1"/>
</dbReference>
<protein>
    <recommendedName>
        <fullName evidence="2">Metallo-beta-lactamase domain-containing protein</fullName>
    </recommendedName>
</protein>
<keyword evidence="1" id="KW-0732">Signal</keyword>
<dbReference type="CDD" id="cd07731">
    <property type="entry name" value="ComA-like_MBL-fold"/>
    <property type="match status" value="1"/>
</dbReference>
<evidence type="ECO:0000256" key="1">
    <source>
        <dbReference type="SAM" id="SignalP"/>
    </source>
</evidence>
<feature type="domain" description="Metallo-beta-lactamase" evidence="2">
    <location>
        <begin position="41"/>
        <end position="101"/>
    </location>
</feature>
<dbReference type="PANTHER" id="PTHR30619">
    <property type="entry name" value="DNA INTERNALIZATION/COMPETENCE PROTEIN COMEC/REC2"/>
    <property type="match status" value="1"/>
</dbReference>